<feature type="transmembrane region" description="Helical" evidence="1">
    <location>
        <begin position="49"/>
        <end position="70"/>
    </location>
</feature>
<keyword evidence="1" id="KW-0472">Membrane</keyword>
<dbReference type="InterPro" id="IPR045339">
    <property type="entry name" value="DUF6534"/>
</dbReference>
<accession>S7Q7L4</accession>
<evidence type="ECO:0000313" key="3">
    <source>
        <dbReference type="EMBL" id="EPQ55991.1"/>
    </source>
</evidence>
<organism evidence="3 4">
    <name type="scientific">Gloeophyllum trabeum (strain ATCC 11539 / FP-39264 / Madison 617)</name>
    <name type="common">Brown rot fungus</name>
    <dbReference type="NCBI Taxonomy" id="670483"/>
    <lineage>
        <taxon>Eukaryota</taxon>
        <taxon>Fungi</taxon>
        <taxon>Dikarya</taxon>
        <taxon>Basidiomycota</taxon>
        <taxon>Agaricomycotina</taxon>
        <taxon>Agaricomycetes</taxon>
        <taxon>Gloeophyllales</taxon>
        <taxon>Gloeophyllaceae</taxon>
        <taxon>Gloeophyllum</taxon>
    </lineage>
</organism>
<gene>
    <name evidence="3" type="ORF">GLOTRDRAFT_138688</name>
</gene>
<dbReference type="RefSeq" id="XP_007865997.1">
    <property type="nucleotide sequence ID" value="XM_007867806.1"/>
</dbReference>
<dbReference type="EMBL" id="KB469301">
    <property type="protein sequence ID" value="EPQ55991.1"/>
    <property type="molecule type" value="Genomic_DNA"/>
</dbReference>
<feature type="transmembrane region" description="Helical" evidence="1">
    <location>
        <begin position="172"/>
        <end position="190"/>
    </location>
</feature>
<keyword evidence="1" id="KW-1133">Transmembrane helix</keyword>
<dbReference type="OrthoDB" id="3270417at2759"/>
<evidence type="ECO:0000313" key="4">
    <source>
        <dbReference type="Proteomes" id="UP000030669"/>
    </source>
</evidence>
<dbReference type="Pfam" id="PF20152">
    <property type="entry name" value="DUF6534"/>
    <property type="match status" value="1"/>
</dbReference>
<feature type="transmembrane region" description="Helical" evidence="1">
    <location>
        <begin position="222"/>
        <end position="241"/>
    </location>
</feature>
<evidence type="ECO:0000256" key="1">
    <source>
        <dbReference type="SAM" id="Phobius"/>
    </source>
</evidence>
<feature type="transmembrane region" description="Helical" evidence="1">
    <location>
        <begin position="90"/>
        <end position="110"/>
    </location>
</feature>
<sequence>MPASSSDIAYQFGAAFLGVIVGAILFGISILQTFLYYKTYREDKIYYKVTVAILCFLDGLHLSFSVHMIFNYLVKSAGAPDPADTVVWSLKALGVVNVIIIWMVQCLYSLRVWQLSSKTSQIQSHNRTTRLTLAIVSLVAVAALAVGCAFIAEVTRLSDLTVHHWWLYTGNATSAALDTILASMMVGLLYRLRCPRERLETPRRVRFIDKVRFHRPPTTDNYRTTSLCSVTAIVMVILYAVKSDNLVYLAFVFVIPKLYVNSFIALLNARNHLRRSFEQSPVTIDLPNLHTGGRQSSVPKGTINIDRLEIGVSKPGGNLVTQHIDMRERFDEPLLIEDGSPLSADSHSP</sequence>
<dbReference type="HOGENOM" id="CLU_046025_5_3_1"/>
<keyword evidence="4" id="KW-1185">Reference proteome</keyword>
<protein>
    <recommendedName>
        <fullName evidence="2">DUF6534 domain-containing protein</fullName>
    </recommendedName>
</protein>
<dbReference type="Proteomes" id="UP000030669">
    <property type="component" value="Unassembled WGS sequence"/>
</dbReference>
<evidence type="ECO:0000259" key="2">
    <source>
        <dbReference type="Pfam" id="PF20152"/>
    </source>
</evidence>
<dbReference type="PANTHER" id="PTHR40465">
    <property type="entry name" value="CHROMOSOME 1, WHOLE GENOME SHOTGUN SEQUENCE"/>
    <property type="match status" value="1"/>
</dbReference>
<reference evidence="3 4" key="1">
    <citation type="journal article" date="2012" name="Science">
        <title>The Paleozoic origin of enzymatic lignin decomposition reconstructed from 31 fungal genomes.</title>
        <authorList>
            <person name="Floudas D."/>
            <person name="Binder M."/>
            <person name="Riley R."/>
            <person name="Barry K."/>
            <person name="Blanchette R.A."/>
            <person name="Henrissat B."/>
            <person name="Martinez A.T."/>
            <person name="Otillar R."/>
            <person name="Spatafora J.W."/>
            <person name="Yadav J.S."/>
            <person name="Aerts A."/>
            <person name="Benoit I."/>
            <person name="Boyd A."/>
            <person name="Carlson A."/>
            <person name="Copeland A."/>
            <person name="Coutinho P.M."/>
            <person name="de Vries R.P."/>
            <person name="Ferreira P."/>
            <person name="Findley K."/>
            <person name="Foster B."/>
            <person name="Gaskell J."/>
            <person name="Glotzer D."/>
            <person name="Gorecki P."/>
            <person name="Heitman J."/>
            <person name="Hesse C."/>
            <person name="Hori C."/>
            <person name="Igarashi K."/>
            <person name="Jurgens J.A."/>
            <person name="Kallen N."/>
            <person name="Kersten P."/>
            <person name="Kohler A."/>
            <person name="Kuees U."/>
            <person name="Kumar T.K.A."/>
            <person name="Kuo A."/>
            <person name="LaButti K."/>
            <person name="Larrondo L.F."/>
            <person name="Lindquist E."/>
            <person name="Ling A."/>
            <person name="Lombard V."/>
            <person name="Lucas S."/>
            <person name="Lundell T."/>
            <person name="Martin R."/>
            <person name="McLaughlin D.J."/>
            <person name="Morgenstern I."/>
            <person name="Morin E."/>
            <person name="Murat C."/>
            <person name="Nagy L.G."/>
            <person name="Nolan M."/>
            <person name="Ohm R.A."/>
            <person name="Patyshakuliyeva A."/>
            <person name="Rokas A."/>
            <person name="Ruiz-Duenas F.J."/>
            <person name="Sabat G."/>
            <person name="Salamov A."/>
            <person name="Samejima M."/>
            <person name="Schmutz J."/>
            <person name="Slot J.C."/>
            <person name="St John F."/>
            <person name="Stenlid J."/>
            <person name="Sun H."/>
            <person name="Sun S."/>
            <person name="Syed K."/>
            <person name="Tsang A."/>
            <person name="Wiebenga A."/>
            <person name="Young D."/>
            <person name="Pisabarro A."/>
            <person name="Eastwood D.C."/>
            <person name="Martin F."/>
            <person name="Cullen D."/>
            <person name="Grigoriev I.V."/>
            <person name="Hibbett D.S."/>
        </authorList>
    </citation>
    <scope>NUCLEOTIDE SEQUENCE [LARGE SCALE GENOMIC DNA]</scope>
    <source>
        <strain evidence="3 4">ATCC 11539</strain>
    </source>
</reference>
<dbReference type="OMA" id="IALMMCF"/>
<proteinExistence type="predicted"/>
<feature type="transmembrane region" description="Helical" evidence="1">
    <location>
        <begin position="12"/>
        <end position="37"/>
    </location>
</feature>
<dbReference type="AlphaFoldDB" id="S7Q7L4"/>
<dbReference type="PANTHER" id="PTHR40465:SF1">
    <property type="entry name" value="DUF6534 DOMAIN-CONTAINING PROTEIN"/>
    <property type="match status" value="1"/>
</dbReference>
<dbReference type="GeneID" id="19304051"/>
<dbReference type="eggNOG" id="ENOG502SPXZ">
    <property type="taxonomic scope" value="Eukaryota"/>
</dbReference>
<dbReference type="KEGG" id="gtr:GLOTRDRAFT_138688"/>
<feature type="transmembrane region" description="Helical" evidence="1">
    <location>
        <begin position="247"/>
        <end position="267"/>
    </location>
</feature>
<keyword evidence="1" id="KW-0812">Transmembrane</keyword>
<feature type="domain" description="DUF6534" evidence="2">
    <location>
        <begin position="174"/>
        <end position="272"/>
    </location>
</feature>
<feature type="transmembrane region" description="Helical" evidence="1">
    <location>
        <begin position="131"/>
        <end position="152"/>
    </location>
</feature>
<name>S7Q7L4_GLOTA</name>